<dbReference type="Gene3D" id="3.50.50.60">
    <property type="entry name" value="FAD/NAD(P)-binding domain"/>
    <property type="match status" value="1"/>
</dbReference>
<dbReference type="InterPro" id="IPR000172">
    <property type="entry name" value="GMC_OxRdtase_N"/>
</dbReference>
<feature type="domain" description="Glucose-methanol-choline oxidoreductase N-terminal" evidence="4">
    <location>
        <begin position="298"/>
        <end position="312"/>
    </location>
</feature>
<dbReference type="PIRSF" id="PIRSF000137">
    <property type="entry name" value="Alcohol_oxidase"/>
    <property type="match status" value="1"/>
</dbReference>
<keyword evidence="6" id="KW-1185">Reference proteome</keyword>
<dbReference type="Pfam" id="PF05199">
    <property type="entry name" value="GMC_oxred_C"/>
    <property type="match status" value="1"/>
</dbReference>
<dbReference type="InterPro" id="IPR036188">
    <property type="entry name" value="FAD/NAD-bd_sf"/>
</dbReference>
<proteinExistence type="inferred from homology"/>
<dbReference type="PANTHER" id="PTHR11552:SF152">
    <property type="entry name" value="OXIDASE (CODA), PUTATIVE (AFU_ORTHOLOGUE AFUA_8G04090)-RELATED"/>
    <property type="match status" value="1"/>
</dbReference>
<feature type="binding site" evidence="2">
    <location>
        <position position="266"/>
    </location>
    <ligand>
        <name>FAD</name>
        <dbReference type="ChEBI" id="CHEBI:57692"/>
    </ligand>
</feature>
<dbReference type="PROSITE" id="PS00624">
    <property type="entry name" value="GMC_OXRED_2"/>
    <property type="match status" value="1"/>
</dbReference>
<name>A0A8H7ZWF9_9FUNG</name>
<evidence type="ECO:0000259" key="4">
    <source>
        <dbReference type="PROSITE" id="PS00624"/>
    </source>
</evidence>
<dbReference type="Pfam" id="PF00732">
    <property type="entry name" value="GMC_oxred_N"/>
    <property type="match status" value="1"/>
</dbReference>
<organism evidence="5 6">
    <name type="scientific">Olpidium bornovanus</name>
    <dbReference type="NCBI Taxonomy" id="278681"/>
    <lineage>
        <taxon>Eukaryota</taxon>
        <taxon>Fungi</taxon>
        <taxon>Fungi incertae sedis</taxon>
        <taxon>Olpidiomycota</taxon>
        <taxon>Olpidiomycotina</taxon>
        <taxon>Olpidiomycetes</taxon>
        <taxon>Olpidiales</taxon>
        <taxon>Olpidiaceae</taxon>
        <taxon>Olpidium</taxon>
    </lineage>
</organism>
<dbReference type="AlphaFoldDB" id="A0A8H7ZWF9"/>
<gene>
    <name evidence="5" type="ORF">BJ554DRAFT_7334</name>
</gene>
<accession>A0A8H7ZWF9</accession>
<comment type="similarity">
    <text evidence="1">Belongs to the GMC oxidoreductase family.</text>
</comment>
<dbReference type="InterPro" id="IPR012132">
    <property type="entry name" value="GMC_OxRdtase"/>
</dbReference>
<dbReference type="SUPFAM" id="SSF54373">
    <property type="entry name" value="FAD-linked reductases, C-terminal domain"/>
    <property type="match status" value="1"/>
</dbReference>
<dbReference type="GO" id="GO:0016614">
    <property type="term" value="F:oxidoreductase activity, acting on CH-OH group of donors"/>
    <property type="evidence" value="ECO:0007669"/>
    <property type="project" value="InterPro"/>
</dbReference>
<dbReference type="InterPro" id="IPR007867">
    <property type="entry name" value="GMC_OxRtase_C"/>
</dbReference>
<evidence type="ECO:0000256" key="3">
    <source>
        <dbReference type="SAM" id="MobiDB-lite"/>
    </source>
</evidence>
<feature type="region of interest" description="Disordered" evidence="3">
    <location>
        <begin position="1"/>
        <end position="20"/>
    </location>
</feature>
<sequence length="523" mass="57036">NRCGIPARGQGRAGAAPDAPSFGAAPGAVARRIAEDPTATVCLLEAGPVDEGNDQIMRLSRWSELLFTEFDYAVDISGGAEAEGGLRTGFPDKRGEFDFRPAARASLQPAAVAGCSSHNSCIAFVAPDSDMNEYGSAGPLLARRCFIEGLAAPNCLARRRWASLGCISWEAETTRKYFDRVREKIKITPVVENDNALNRAFVQSGINAGFPLVEFNTPRYQRSFNDCVGYLQVNCDGEWRASSSYGYLHPLKELPENLTVRCGVNVTEILLDGNKRARGVDSDRGVFEAREEVVVSCGAFDSPKLLMLSGIGPRWHLREVGIDCRVDLPGVGNHLIDHPEGVISWETTRPVPANVRQKYEAALFANTQNTSRYPDLMLHFGLEAFDMHTTPGGYPRPPVGRGICMTPNVTKPKSEGTLRLRSADPADPVVIDFRYFTDPEGHDEAVLIDGIKLGREIARLEPLSKWISRELAPGPDCRSDRAISEYMGNPSSDRLAVVDPHLRVAGGVEGLRVADASIFPTHT</sequence>
<feature type="non-terminal residue" evidence="5">
    <location>
        <position position="1"/>
    </location>
</feature>
<keyword evidence="2" id="KW-0285">Flavoprotein</keyword>
<dbReference type="PANTHER" id="PTHR11552">
    <property type="entry name" value="GLUCOSE-METHANOL-CHOLINE GMC OXIDOREDUCTASE"/>
    <property type="match status" value="1"/>
</dbReference>
<protein>
    <submittedName>
        <fullName evidence="5">Glucose-methanol-choline oxidoreductase</fullName>
    </submittedName>
</protein>
<evidence type="ECO:0000313" key="5">
    <source>
        <dbReference type="EMBL" id="KAG5460600.1"/>
    </source>
</evidence>
<evidence type="ECO:0000313" key="6">
    <source>
        <dbReference type="Proteomes" id="UP000673691"/>
    </source>
</evidence>
<dbReference type="GO" id="GO:0050660">
    <property type="term" value="F:flavin adenine dinucleotide binding"/>
    <property type="evidence" value="ECO:0007669"/>
    <property type="project" value="InterPro"/>
</dbReference>
<evidence type="ECO:0000256" key="1">
    <source>
        <dbReference type="ARBA" id="ARBA00010790"/>
    </source>
</evidence>
<feature type="non-terminal residue" evidence="5">
    <location>
        <position position="523"/>
    </location>
</feature>
<comment type="caution">
    <text evidence="5">The sequence shown here is derived from an EMBL/GenBank/DDBJ whole genome shotgun (WGS) entry which is preliminary data.</text>
</comment>
<dbReference type="EMBL" id="JAEFCI010004977">
    <property type="protein sequence ID" value="KAG5460600.1"/>
    <property type="molecule type" value="Genomic_DNA"/>
</dbReference>
<dbReference type="SUPFAM" id="SSF51905">
    <property type="entry name" value="FAD/NAD(P)-binding domain"/>
    <property type="match status" value="1"/>
</dbReference>
<dbReference type="OrthoDB" id="269227at2759"/>
<keyword evidence="2" id="KW-0274">FAD</keyword>
<evidence type="ECO:0000256" key="2">
    <source>
        <dbReference type="PIRSR" id="PIRSR000137-2"/>
    </source>
</evidence>
<dbReference type="Proteomes" id="UP000673691">
    <property type="component" value="Unassembled WGS sequence"/>
</dbReference>
<comment type="cofactor">
    <cofactor evidence="2">
        <name>FAD</name>
        <dbReference type="ChEBI" id="CHEBI:57692"/>
    </cofactor>
</comment>
<reference evidence="5 6" key="1">
    <citation type="journal article" name="Sci. Rep.">
        <title>Genome-scale phylogenetic analyses confirm Olpidium as the closest living zoosporic fungus to the non-flagellated, terrestrial fungi.</title>
        <authorList>
            <person name="Chang Y."/>
            <person name="Rochon D."/>
            <person name="Sekimoto S."/>
            <person name="Wang Y."/>
            <person name="Chovatia M."/>
            <person name="Sandor L."/>
            <person name="Salamov A."/>
            <person name="Grigoriev I.V."/>
            <person name="Stajich J.E."/>
            <person name="Spatafora J.W."/>
        </authorList>
    </citation>
    <scope>NUCLEOTIDE SEQUENCE [LARGE SCALE GENOMIC DNA]</scope>
    <source>
        <strain evidence="5">S191</strain>
    </source>
</reference>
<dbReference type="Gene3D" id="3.30.560.10">
    <property type="entry name" value="Glucose Oxidase, domain 3"/>
    <property type="match status" value="1"/>
</dbReference>